<dbReference type="EMBL" id="JAPFFF010000003">
    <property type="protein sequence ID" value="KAK8894855.1"/>
    <property type="molecule type" value="Genomic_DNA"/>
</dbReference>
<protein>
    <recommendedName>
        <fullName evidence="6">tRNA-dihydrouridine synthase</fullName>
        <ecNumber evidence="6">1.3.1.-</ecNumber>
    </recommendedName>
</protein>
<sequence>MDQREQHLPSDFYRNKFFAGPMMKVSNLPFRLLCLECGADGVFGPAINCEAVIASQVDGNNIFYLGNPSKNEIMFRTNEKEKGKLIFQLFSNDSSKAVRAVEKIYPFVSAIDINCGCPSNFATSKGRGSALMNSPEIIYDIISTLRRNFPPTLPLSVKFRIFDEENKDNPEQDENNEIETFEHTQKVEKPLKIKSDKNDMNCDIKNDDDVNFEKKNIHETIHFASACQMAGASAIILHGRPKKNRHKGEVKYDEMKIVFDELSRPSNNDIAKVGNGGIKSRSEGYKMMQIVNCDSVMISSEALKNPRVFQSETVADFNASVATSNARRFVDICVENNCSMNECRFYLLEMLSKQQEISNSIGYRRLNKAKTVEAFQQILYDEDLFHI</sequence>
<comment type="caution">
    <text evidence="8">The sequence shown here is derived from an EMBL/GenBank/DDBJ whole genome shotgun (WGS) entry which is preliminary data.</text>
</comment>
<comment type="cofactor">
    <cofactor evidence="1 6">
        <name>FMN</name>
        <dbReference type="ChEBI" id="CHEBI:58210"/>
    </cofactor>
</comment>
<comment type="function">
    <text evidence="6">Catalyzes the synthesis of dihydrouridine, a modified base found in the D-loop of most tRNAs.</text>
</comment>
<evidence type="ECO:0000313" key="9">
    <source>
        <dbReference type="Proteomes" id="UP001470230"/>
    </source>
</evidence>
<feature type="domain" description="DUS-like FMN-binding" evidence="7">
    <location>
        <begin position="19"/>
        <end position="169"/>
    </location>
</feature>
<dbReference type="Gene3D" id="3.20.20.70">
    <property type="entry name" value="Aldolase class I"/>
    <property type="match status" value="1"/>
</dbReference>
<evidence type="ECO:0000313" key="8">
    <source>
        <dbReference type="EMBL" id="KAK8894855.1"/>
    </source>
</evidence>
<keyword evidence="5 6" id="KW-0560">Oxidoreductase</keyword>
<dbReference type="InterPro" id="IPR001269">
    <property type="entry name" value="DUS_fam"/>
</dbReference>
<organism evidence="8 9">
    <name type="scientific">Tritrichomonas musculus</name>
    <dbReference type="NCBI Taxonomy" id="1915356"/>
    <lineage>
        <taxon>Eukaryota</taxon>
        <taxon>Metamonada</taxon>
        <taxon>Parabasalia</taxon>
        <taxon>Tritrichomonadida</taxon>
        <taxon>Tritrichomonadidae</taxon>
        <taxon>Tritrichomonas</taxon>
    </lineage>
</organism>
<evidence type="ECO:0000256" key="4">
    <source>
        <dbReference type="ARBA" id="ARBA00022694"/>
    </source>
</evidence>
<dbReference type="InterPro" id="IPR018517">
    <property type="entry name" value="tRNA_hU_synthase_CS"/>
</dbReference>
<proteinExistence type="inferred from homology"/>
<dbReference type="InterPro" id="IPR035587">
    <property type="entry name" value="DUS-like_FMN-bd"/>
</dbReference>
<gene>
    <name evidence="8" type="ORF">M9Y10_023295</name>
</gene>
<dbReference type="PANTHER" id="PTHR45936">
    <property type="entry name" value="TRNA-DIHYDROURIDINE(20) SYNTHASE [NAD(P)+]-LIKE"/>
    <property type="match status" value="1"/>
</dbReference>
<evidence type="ECO:0000256" key="1">
    <source>
        <dbReference type="ARBA" id="ARBA00001917"/>
    </source>
</evidence>
<dbReference type="CDD" id="cd02801">
    <property type="entry name" value="DUS_like_FMN"/>
    <property type="match status" value="1"/>
</dbReference>
<dbReference type="EC" id="1.3.1.-" evidence="6"/>
<reference evidence="8 9" key="1">
    <citation type="submission" date="2024-04" db="EMBL/GenBank/DDBJ databases">
        <title>Tritrichomonas musculus Genome.</title>
        <authorList>
            <person name="Alves-Ferreira E."/>
            <person name="Grigg M."/>
            <person name="Lorenzi H."/>
            <person name="Galac M."/>
        </authorList>
    </citation>
    <scope>NUCLEOTIDE SEQUENCE [LARGE SCALE GENOMIC DNA]</scope>
    <source>
        <strain evidence="8 9">EAF2021</strain>
    </source>
</reference>
<keyword evidence="3 6" id="KW-0288">FMN</keyword>
<accession>A0ABR2KUT2</accession>
<evidence type="ECO:0000256" key="3">
    <source>
        <dbReference type="ARBA" id="ARBA00022643"/>
    </source>
</evidence>
<feature type="domain" description="DUS-like FMN-binding" evidence="7">
    <location>
        <begin position="217"/>
        <end position="333"/>
    </location>
</feature>
<keyword evidence="2 6" id="KW-0285">Flavoprotein</keyword>
<dbReference type="SUPFAM" id="SSF51395">
    <property type="entry name" value="FMN-linked oxidoreductases"/>
    <property type="match status" value="1"/>
</dbReference>
<evidence type="ECO:0000259" key="7">
    <source>
        <dbReference type="Pfam" id="PF01207"/>
    </source>
</evidence>
<evidence type="ECO:0000256" key="2">
    <source>
        <dbReference type="ARBA" id="ARBA00022630"/>
    </source>
</evidence>
<dbReference type="PIRSF" id="PIRSF006621">
    <property type="entry name" value="Dus"/>
    <property type="match status" value="1"/>
</dbReference>
<evidence type="ECO:0000256" key="6">
    <source>
        <dbReference type="PIRNR" id="PIRNR006621"/>
    </source>
</evidence>
<comment type="similarity">
    <text evidence="6">Belongs to the dus family.</text>
</comment>
<dbReference type="Proteomes" id="UP001470230">
    <property type="component" value="Unassembled WGS sequence"/>
</dbReference>
<dbReference type="Pfam" id="PF01207">
    <property type="entry name" value="Dus"/>
    <property type="match status" value="2"/>
</dbReference>
<keyword evidence="4 6" id="KW-0819">tRNA processing</keyword>
<dbReference type="PANTHER" id="PTHR45936:SF1">
    <property type="entry name" value="TRNA-DIHYDROURIDINE(20) SYNTHASE [NAD(P)+]-LIKE"/>
    <property type="match status" value="1"/>
</dbReference>
<evidence type="ECO:0000256" key="5">
    <source>
        <dbReference type="ARBA" id="ARBA00023002"/>
    </source>
</evidence>
<name>A0ABR2KUT2_9EUKA</name>
<dbReference type="PROSITE" id="PS01136">
    <property type="entry name" value="UPF0034"/>
    <property type="match status" value="1"/>
</dbReference>
<keyword evidence="9" id="KW-1185">Reference proteome</keyword>
<dbReference type="InterPro" id="IPR013785">
    <property type="entry name" value="Aldolase_TIM"/>
</dbReference>
<dbReference type="InterPro" id="IPR052582">
    <property type="entry name" value="tRNA-DUS-like"/>
</dbReference>